<dbReference type="Pfam" id="PF08757">
    <property type="entry name" value="CotH"/>
    <property type="match status" value="1"/>
</dbReference>
<evidence type="ECO:0000313" key="2">
    <source>
        <dbReference type="Proteomes" id="UP000605846"/>
    </source>
</evidence>
<comment type="caution">
    <text evidence="1">The sequence shown here is derived from an EMBL/GenBank/DDBJ whole genome shotgun (WGS) entry which is preliminary data.</text>
</comment>
<protein>
    <recommendedName>
        <fullName evidence="3">Coth-domain-containing protein</fullName>
    </recommendedName>
</protein>
<dbReference type="PANTHER" id="PTHR40050">
    <property type="entry name" value="INNER SPORE COAT PROTEIN H"/>
    <property type="match status" value="1"/>
</dbReference>
<keyword evidence="2" id="KW-1185">Reference proteome</keyword>
<evidence type="ECO:0008006" key="3">
    <source>
        <dbReference type="Google" id="ProtNLM"/>
    </source>
</evidence>
<dbReference type="Proteomes" id="UP000605846">
    <property type="component" value="Unassembled WGS sequence"/>
</dbReference>
<name>A0A8H7BVT3_9FUNG</name>
<gene>
    <name evidence="1" type="ORF">EC973_006092</name>
</gene>
<dbReference type="EMBL" id="JABAYA010000037">
    <property type="protein sequence ID" value="KAF7728414.1"/>
    <property type="molecule type" value="Genomic_DNA"/>
</dbReference>
<organism evidence="1 2">
    <name type="scientific">Apophysomyces ossiformis</name>
    <dbReference type="NCBI Taxonomy" id="679940"/>
    <lineage>
        <taxon>Eukaryota</taxon>
        <taxon>Fungi</taxon>
        <taxon>Fungi incertae sedis</taxon>
        <taxon>Mucoromycota</taxon>
        <taxon>Mucoromycotina</taxon>
        <taxon>Mucoromycetes</taxon>
        <taxon>Mucorales</taxon>
        <taxon>Mucorineae</taxon>
        <taxon>Mucoraceae</taxon>
        <taxon>Apophysomyces</taxon>
    </lineage>
</organism>
<dbReference type="OrthoDB" id="10267127at2759"/>
<reference evidence="1" key="1">
    <citation type="submission" date="2020-01" db="EMBL/GenBank/DDBJ databases">
        <title>Genome Sequencing of Three Apophysomyces-Like Fungal Strains Confirms a Novel Fungal Genus in the Mucoromycota with divergent Burkholderia-like Endosymbiotic Bacteria.</title>
        <authorList>
            <person name="Stajich J.E."/>
            <person name="Macias A.M."/>
            <person name="Carter-House D."/>
            <person name="Lovett B."/>
            <person name="Kasson L.R."/>
            <person name="Berry K."/>
            <person name="Grigoriev I."/>
            <person name="Chang Y."/>
            <person name="Spatafora J."/>
            <person name="Kasson M.T."/>
        </authorList>
    </citation>
    <scope>NUCLEOTIDE SEQUENCE</scope>
    <source>
        <strain evidence="1">NRRL A-21654</strain>
    </source>
</reference>
<proteinExistence type="predicted"/>
<sequence length="597" mass="68443">MKDLIGLVYTKNVTYSVIVSAEGQQNIAVVVDQKHYFLNVASASSILYTGAAPAATQGYHYAKFNSDNMIESEAFSRAPVQEDTPNEFYNRTWNRVTPVRLPVLLPPLSAMHRIPSSPHQKDEIVTLHFEADQNQIDLLHQNATTNQVKMSCNMTRITLDGWQTFTDVTLKLGGRSSRWSLKLAYDFKLAKHQDLAGYRDFKLRSLVTDSSYMRENFIYDVIQSAGLPSTEFSYVRIFMNNKPYGLYGLVETYKAPWLRNVFQGKTRGKFKRGILYQGMGFSNSTKLTSDLDFRGNHGKLYGDGTYKIKVKPRHGHHATFTRLMKLTRFLAHAPNEGTKVIKQWEKHLNTQSVIRNMALEIALGFSDGYIADVDNYYLYHDRRNKQFVYLPSDTDISMGSSIMNISNMWDGDYHHYPGMTLRRPLFQKMLAVPEFKEAFEALLIKICKTTFDPQVVDPYIDGLTNMIREDVAWDKQLPRSGFNLWAVMLNQVRHAPRNAIPPPIDYETFVDFAARMIFENVSLDQAIQGPTKHISLTGVKEWIYRQRIATLKHLDPSYLSEEEGTGSFWVYLLIKRAIQYSFSFASTLSLSTTTTRT</sequence>
<accession>A0A8H7BVT3</accession>
<dbReference type="PANTHER" id="PTHR40050:SF1">
    <property type="entry name" value="INNER SPORE COAT PROTEIN H"/>
    <property type="match status" value="1"/>
</dbReference>
<evidence type="ECO:0000313" key="1">
    <source>
        <dbReference type="EMBL" id="KAF7728414.1"/>
    </source>
</evidence>
<dbReference type="AlphaFoldDB" id="A0A8H7BVT3"/>
<dbReference type="InterPro" id="IPR014867">
    <property type="entry name" value="Spore_coat_CotH_CotH2/3/7"/>
</dbReference>